<dbReference type="InterPro" id="IPR003439">
    <property type="entry name" value="ABC_transporter-like_ATP-bd"/>
</dbReference>
<dbReference type="InterPro" id="IPR003593">
    <property type="entry name" value="AAA+_ATPase"/>
</dbReference>
<feature type="transmembrane region" description="Helical" evidence="11">
    <location>
        <begin position="154"/>
        <end position="177"/>
    </location>
</feature>
<keyword evidence="15" id="KW-1185">Reference proteome</keyword>
<dbReference type="Gene3D" id="1.20.1560.10">
    <property type="entry name" value="ABC transporter type 1, transmembrane domain"/>
    <property type="match status" value="1"/>
</dbReference>
<feature type="transmembrane region" description="Helical" evidence="11">
    <location>
        <begin position="62"/>
        <end position="80"/>
    </location>
</feature>
<evidence type="ECO:0000256" key="1">
    <source>
        <dbReference type="ARBA" id="ARBA00004651"/>
    </source>
</evidence>
<dbReference type="InterPro" id="IPR027417">
    <property type="entry name" value="P-loop_NTPase"/>
</dbReference>
<protein>
    <submittedName>
        <fullName evidence="14">Lipid A export permease/ATP-binding protein MsbA</fullName>
    </submittedName>
</protein>
<evidence type="ECO:0000256" key="11">
    <source>
        <dbReference type="SAM" id="Phobius"/>
    </source>
</evidence>
<name>A0ABX1PXV8_9RHOO</name>
<dbReference type="PROSITE" id="PS50893">
    <property type="entry name" value="ABC_TRANSPORTER_2"/>
    <property type="match status" value="1"/>
</dbReference>
<dbReference type="EMBL" id="WTVN01000006">
    <property type="protein sequence ID" value="NMG43331.1"/>
    <property type="molecule type" value="Genomic_DNA"/>
</dbReference>
<dbReference type="NCBIfam" id="TIGR02203">
    <property type="entry name" value="MsbA_lipidA"/>
    <property type="match status" value="1"/>
</dbReference>
<evidence type="ECO:0000259" key="12">
    <source>
        <dbReference type="PROSITE" id="PS50893"/>
    </source>
</evidence>
<evidence type="ECO:0000259" key="13">
    <source>
        <dbReference type="PROSITE" id="PS50929"/>
    </source>
</evidence>
<dbReference type="CDD" id="cd18552">
    <property type="entry name" value="ABC_6TM_MsbA_like"/>
    <property type="match status" value="1"/>
</dbReference>
<evidence type="ECO:0000256" key="4">
    <source>
        <dbReference type="ARBA" id="ARBA00022692"/>
    </source>
</evidence>
<dbReference type="PANTHER" id="PTHR43394">
    <property type="entry name" value="ATP-DEPENDENT PERMEASE MDL1, MITOCHONDRIAL"/>
    <property type="match status" value="1"/>
</dbReference>
<gene>
    <name evidence="14" type="primary">msbA</name>
    <name evidence="14" type="ORF">GPA22_06240</name>
</gene>
<comment type="caution">
    <text evidence="14">The sequence shown here is derived from an EMBL/GenBank/DDBJ whole genome shotgun (WGS) entry which is preliminary data.</text>
</comment>
<keyword evidence="6" id="KW-0067">ATP-binding</keyword>
<dbReference type="PANTHER" id="PTHR43394:SF1">
    <property type="entry name" value="ATP-BINDING CASSETTE SUB-FAMILY B MEMBER 10, MITOCHONDRIAL"/>
    <property type="match status" value="1"/>
</dbReference>
<evidence type="ECO:0000256" key="6">
    <source>
        <dbReference type="ARBA" id="ARBA00022840"/>
    </source>
</evidence>
<dbReference type="InterPro" id="IPR017871">
    <property type="entry name" value="ABC_transporter-like_CS"/>
</dbReference>
<evidence type="ECO:0000256" key="3">
    <source>
        <dbReference type="ARBA" id="ARBA00022475"/>
    </source>
</evidence>
<dbReference type="SMART" id="SM00382">
    <property type="entry name" value="AAA"/>
    <property type="match status" value="1"/>
</dbReference>
<dbReference type="InterPro" id="IPR036640">
    <property type="entry name" value="ABC1_TM_sf"/>
</dbReference>
<keyword evidence="8 11" id="KW-1133">Transmembrane helix</keyword>
<keyword evidence="7" id="KW-1278">Translocase</keyword>
<dbReference type="Gene3D" id="3.40.50.300">
    <property type="entry name" value="P-loop containing nucleotide triphosphate hydrolases"/>
    <property type="match status" value="1"/>
</dbReference>
<proteinExistence type="predicted"/>
<dbReference type="Proteomes" id="UP000623795">
    <property type="component" value="Unassembled WGS sequence"/>
</dbReference>
<evidence type="ECO:0000256" key="2">
    <source>
        <dbReference type="ARBA" id="ARBA00022448"/>
    </source>
</evidence>
<dbReference type="SUPFAM" id="SSF90123">
    <property type="entry name" value="ABC transporter transmembrane region"/>
    <property type="match status" value="1"/>
</dbReference>
<feature type="transmembrane region" description="Helical" evidence="11">
    <location>
        <begin position="274"/>
        <end position="290"/>
    </location>
</feature>
<keyword evidence="9" id="KW-0445">Lipid transport</keyword>
<feature type="transmembrane region" description="Helical" evidence="11">
    <location>
        <begin position="21"/>
        <end position="42"/>
    </location>
</feature>
<keyword evidence="4 11" id="KW-0812">Transmembrane</keyword>
<dbReference type="PROSITE" id="PS00211">
    <property type="entry name" value="ABC_TRANSPORTER_1"/>
    <property type="match status" value="1"/>
</dbReference>
<feature type="domain" description="ABC transmembrane type-1" evidence="13">
    <location>
        <begin position="23"/>
        <end position="305"/>
    </location>
</feature>
<dbReference type="RefSeq" id="WP_169255231.1">
    <property type="nucleotide sequence ID" value="NZ_WTVN01000006.1"/>
</dbReference>
<accession>A0ABX1PXV8</accession>
<dbReference type="Pfam" id="PF00664">
    <property type="entry name" value="ABC_membrane"/>
    <property type="match status" value="1"/>
</dbReference>
<dbReference type="Pfam" id="PF00005">
    <property type="entry name" value="ABC_tran"/>
    <property type="match status" value="1"/>
</dbReference>
<sequence>MKDSIALYRRLLATILPYRRVVAISVIAMIAAASLEPVMPALLKPLVDKSLIAKEHAAQWQVPLFLMLAFLAKGLAEYAASVSSQWVANKAITDLRQRVYRHQMHLPLSVHQAEAQGRMMSRILYDIPQVGSALSNAWIIVVRDTLVIIGLAGYLLWTAWELTLLLLLIAPVVAWAIRNASRKLRGGNRAMQETAARMTGTVGESLTGIREIKLFGTHAHEDSRFADISERLRKETMRTVRISSVNVPLVQVLAATAVSIVIWAASALSAQDRLTPGTFVAFVAAMAMLFEPIRRLTNVNTVIQKGLAGAQSIFELLDREPEPDAEGADGPRARGALRFEQVRFRYPGQTEPAIRNFTLDIPPGRTIALVGASGSGKTTTIQLIARFFEPESGRILLDGAPIGEAPLAWLRAQIAWVGQQVVLFDDTVAANIAYGRPDVAEEDVIRAARHAHAMEFIDKLPQGLATRVGANGSQLSGGQRQRIAIARAFLKDAPILLLDEATSALDNESERAVKDALAELRQNRTVLVVAHRLSTIRDADLIVVMEHGRIVEQGSHAELSAAGGAYARLLASGEGIAPETEALPMEPAPAPRS</sequence>
<evidence type="ECO:0000256" key="9">
    <source>
        <dbReference type="ARBA" id="ARBA00023055"/>
    </source>
</evidence>
<feature type="domain" description="ABC transporter" evidence="12">
    <location>
        <begin position="337"/>
        <end position="572"/>
    </location>
</feature>
<evidence type="ECO:0000256" key="8">
    <source>
        <dbReference type="ARBA" id="ARBA00022989"/>
    </source>
</evidence>
<dbReference type="PROSITE" id="PS50929">
    <property type="entry name" value="ABC_TM1F"/>
    <property type="match status" value="1"/>
</dbReference>
<evidence type="ECO:0000313" key="14">
    <source>
        <dbReference type="EMBL" id="NMG43331.1"/>
    </source>
</evidence>
<dbReference type="SUPFAM" id="SSF52540">
    <property type="entry name" value="P-loop containing nucleoside triphosphate hydrolases"/>
    <property type="match status" value="1"/>
</dbReference>
<evidence type="ECO:0000256" key="10">
    <source>
        <dbReference type="ARBA" id="ARBA00023136"/>
    </source>
</evidence>
<dbReference type="InterPro" id="IPR039421">
    <property type="entry name" value="Type_1_exporter"/>
</dbReference>
<evidence type="ECO:0000313" key="15">
    <source>
        <dbReference type="Proteomes" id="UP000623795"/>
    </source>
</evidence>
<reference evidence="14 15" key="1">
    <citation type="submission" date="2019-12" db="EMBL/GenBank/DDBJ databases">
        <title>Comparative genomics gives insights into the taxonomy of the Azoarcus-Aromatoleum group and reveals separate origins of nif in the plant-associated Azoarcus and non-plant-associated Aromatoleum sub-groups.</title>
        <authorList>
            <person name="Lafos M."/>
            <person name="Maluk M."/>
            <person name="Batista M."/>
            <person name="Junghare M."/>
            <person name="Carmona M."/>
            <person name="Faoro H."/>
            <person name="Cruz L.M."/>
            <person name="Battistoni F."/>
            <person name="De Souza E."/>
            <person name="Pedrosa F."/>
            <person name="Chen W.-M."/>
            <person name="Poole P.S."/>
            <person name="Dixon R.A."/>
            <person name="James E.K."/>
        </authorList>
    </citation>
    <scope>NUCLEOTIDE SEQUENCE [LARGE SCALE GENOMIC DNA]</scope>
    <source>
        <strain evidence="14 15">Td21</strain>
    </source>
</reference>
<keyword evidence="3" id="KW-1003">Cell membrane</keyword>
<organism evidence="14 15">
    <name type="scientific">Aromatoleum toluvorans</name>
    <dbReference type="NCBI Taxonomy" id="92002"/>
    <lineage>
        <taxon>Bacteria</taxon>
        <taxon>Pseudomonadati</taxon>
        <taxon>Pseudomonadota</taxon>
        <taxon>Betaproteobacteria</taxon>
        <taxon>Rhodocyclales</taxon>
        <taxon>Rhodocyclaceae</taxon>
        <taxon>Aromatoleum</taxon>
    </lineage>
</organism>
<evidence type="ECO:0000256" key="5">
    <source>
        <dbReference type="ARBA" id="ARBA00022741"/>
    </source>
</evidence>
<keyword evidence="10 11" id="KW-0472">Membrane</keyword>
<dbReference type="InterPro" id="IPR011917">
    <property type="entry name" value="ABC_transpr_lipidA"/>
</dbReference>
<comment type="subcellular location">
    <subcellularLocation>
        <location evidence="1">Cell membrane</location>
        <topology evidence="1">Multi-pass membrane protein</topology>
    </subcellularLocation>
</comment>
<keyword evidence="5" id="KW-0547">Nucleotide-binding</keyword>
<feature type="transmembrane region" description="Helical" evidence="11">
    <location>
        <begin position="247"/>
        <end position="268"/>
    </location>
</feature>
<dbReference type="InterPro" id="IPR011527">
    <property type="entry name" value="ABC1_TM_dom"/>
</dbReference>
<feature type="transmembrane region" description="Helical" evidence="11">
    <location>
        <begin position="123"/>
        <end position="142"/>
    </location>
</feature>
<evidence type="ECO:0000256" key="7">
    <source>
        <dbReference type="ARBA" id="ARBA00022967"/>
    </source>
</evidence>
<keyword evidence="2" id="KW-0813">Transport</keyword>